<dbReference type="RefSeq" id="WP_189927091.1">
    <property type="nucleotide sequence ID" value="NZ_BMSI01000015.1"/>
</dbReference>
<dbReference type="GeneID" id="91471857"/>
<organism evidence="1 2">
    <name type="scientific">Streptomyces asoensis</name>
    <dbReference type="NCBI Taxonomy" id="249586"/>
    <lineage>
        <taxon>Bacteria</taxon>
        <taxon>Bacillati</taxon>
        <taxon>Actinomycetota</taxon>
        <taxon>Actinomycetes</taxon>
        <taxon>Kitasatosporales</taxon>
        <taxon>Streptomycetaceae</taxon>
        <taxon>Streptomyces</taxon>
    </lineage>
</organism>
<reference evidence="2" key="1">
    <citation type="submission" date="2023-07" db="EMBL/GenBank/DDBJ databases">
        <title>Whole genome shotgun sequence of Streptomyces cacaoi subsp. asoensis NBRC 13813.</title>
        <authorList>
            <person name="Komaki H."/>
            <person name="Tamura T."/>
        </authorList>
    </citation>
    <scope>NUCLEOTIDE SEQUENCE [LARGE SCALE GENOMIC DNA]</scope>
    <source>
        <strain evidence="2">NBRC 13813</strain>
    </source>
</reference>
<proteinExistence type="predicted"/>
<evidence type="ECO:0008006" key="3">
    <source>
        <dbReference type="Google" id="ProtNLM"/>
    </source>
</evidence>
<dbReference type="Proteomes" id="UP000649259">
    <property type="component" value="Unassembled WGS sequence"/>
</dbReference>
<gene>
    <name evidence="1" type="ORF">Saso_39940</name>
</gene>
<protein>
    <recommendedName>
        <fullName evidence="3">DUF3598 family protein</fullName>
    </recommendedName>
</protein>
<comment type="caution">
    <text evidence="1">The sequence shown here is derived from an EMBL/GenBank/DDBJ whole genome shotgun (WGS) entry which is preliminary data.</text>
</comment>
<name>A0ABQ3S2K0_9ACTN</name>
<evidence type="ECO:0000313" key="1">
    <source>
        <dbReference type="EMBL" id="GHI62344.1"/>
    </source>
</evidence>
<sequence>MTTLKTQRSPEQFTDELRGLEHVDWPSVWSGPPGYGQALDDWCTLMGWKAVPSERTLSIETVTGQHMALYPVIGGGWAPVASLSWTTWHLRADDPAENETVLERSADMWTAYEAAARSVLGEPRFSGAWDDPAFPEPPSEGHWLMPRELRLENQSPYRLAIWPASGPEGRTTVLWVNLGLAPLAGEKRGALVKIDCYPPEAM</sequence>
<evidence type="ECO:0000313" key="2">
    <source>
        <dbReference type="Proteomes" id="UP000649259"/>
    </source>
</evidence>
<dbReference type="EMBL" id="BNEB01000003">
    <property type="protein sequence ID" value="GHI62344.1"/>
    <property type="molecule type" value="Genomic_DNA"/>
</dbReference>
<keyword evidence="2" id="KW-1185">Reference proteome</keyword>
<accession>A0ABQ3S2K0</accession>